<gene>
    <name evidence="1" type="ORF">S12H4_50093</name>
</gene>
<proteinExistence type="predicted"/>
<accession>X1VC41</accession>
<dbReference type="AlphaFoldDB" id="X1VC41"/>
<evidence type="ECO:0000313" key="1">
    <source>
        <dbReference type="EMBL" id="GAJ03660.1"/>
    </source>
</evidence>
<organism evidence="1">
    <name type="scientific">marine sediment metagenome</name>
    <dbReference type="NCBI Taxonomy" id="412755"/>
    <lineage>
        <taxon>unclassified sequences</taxon>
        <taxon>metagenomes</taxon>
        <taxon>ecological metagenomes</taxon>
    </lineage>
</organism>
<protein>
    <submittedName>
        <fullName evidence="1">Uncharacterized protein</fullName>
    </submittedName>
</protein>
<dbReference type="EMBL" id="BARW01031502">
    <property type="protein sequence ID" value="GAJ03660.1"/>
    <property type="molecule type" value="Genomic_DNA"/>
</dbReference>
<name>X1VC41_9ZZZZ</name>
<sequence length="43" mass="4927">MPNWVVRIETAMEDCPSPEEIAREVEASGGKLSVVRVWQRKLE</sequence>
<reference evidence="1" key="1">
    <citation type="journal article" date="2014" name="Front. Microbiol.">
        <title>High frequency of phylogenetically diverse reductive dehalogenase-homologous genes in deep subseafloor sedimentary metagenomes.</title>
        <authorList>
            <person name="Kawai M."/>
            <person name="Futagami T."/>
            <person name="Toyoda A."/>
            <person name="Takaki Y."/>
            <person name="Nishi S."/>
            <person name="Hori S."/>
            <person name="Arai W."/>
            <person name="Tsubouchi T."/>
            <person name="Morono Y."/>
            <person name="Uchiyama I."/>
            <person name="Ito T."/>
            <person name="Fujiyama A."/>
            <person name="Inagaki F."/>
            <person name="Takami H."/>
        </authorList>
    </citation>
    <scope>NUCLEOTIDE SEQUENCE</scope>
    <source>
        <strain evidence="1">Expedition CK06-06</strain>
    </source>
</reference>
<comment type="caution">
    <text evidence="1">The sequence shown here is derived from an EMBL/GenBank/DDBJ whole genome shotgun (WGS) entry which is preliminary data.</text>
</comment>
<feature type="non-terminal residue" evidence="1">
    <location>
        <position position="43"/>
    </location>
</feature>